<dbReference type="PROSITE" id="PS50235">
    <property type="entry name" value="USP_3"/>
    <property type="match status" value="1"/>
</dbReference>
<dbReference type="PANTHER" id="PTHR24006">
    <property type="entry name" value="UBIQUITIN CARBOXYL-TERMINAL HYDROLASE"/>
    <property type="match status" value="1"/>
</dbReference>
<dbReference type="Proteomes" id="UP000290189">
    <property type="component" value="Unassembled WGS sequence"/>
</dbReference>
<dbReference type="SUPFAM" id="SSF54001">
    <property type="entry name" value="Cysteine proteinases"/>
    <property type="match status" value="1"/>
</dbReference>
<evidence type="ECO:0000256" key="8">
    <source>
        <dbReference type="SAM" id="Coils"/>
    </source>
</evidence>
<dbReference type="GO" id="GO:0005634">
    <property type="term" value="C:nucleus"/>
    <property type="evidence" value="ECO:0007669"/>
    <property type="project" value="UniProtKB-SubCell"/>
</dbReference>
<evidence type="ECO:0000256" key="7">
    <source>
        <dbReference type="ARBA" id="ARBA00022807"/>
    </source>
</evidence>
<evidence type="ECO:0000256" key="3">
    <source>
        <dbReference type="ARBA" id="ARBA00012759"/>
    </source>
</evidence>
<keyword evidence="7" id="KW-0788">Thiol protease</keyword>
<evidence type="ECO:0000256" key="4">
    <source>
        <dbReference type="ARBA" id="ARBA00022670"/>
    </source>
</evidence>
<feature type="coiled-coil region" evidence="8">
    <location>
        <begin position="556"/>
        <end position="583"/>
    </location>
</feature>
<dbReference type="AlphaFoldDB" id="A0A3P3YK82"/>
<keyword evidence="5" id="KW-0833">Ubl conjugation pathway</keyword>
<evidence type="ECO:0000313" key="11">
    <source>
        <dbReference type="EMBL" id="SPR00608.1"/>
    </source>
</evidence>
<organism evidence="11 12">
    <name type="scientific">Plasmodiophora brassicae</name>
    <name type="common">Clubroot disease agent</name>
    <dbReference type="NCBI Taxonomy" id="37360"/>
    <lineage>
        <taxon>Eukaryota</taxon>
        <taxon>Sar</taxon>
        <taxon>Rhizaria</taxon>
        <taxon>Endomyxa</taxon>
        <taxon>Phytomyxea</taxon>
        <taxon>Plasmodiophorida</taxon>
        <taxon>Plasmodiophoridae</taxon>
        <taxon>Plasmodiophora</taxon>
    </lineage>
</organism>
<dbReference type="GO" id="GO:0006508">
    <property type="term" value="P:proteolysis"/>
    <property type="evidence" value="ECO:0007669"/>
    <property type="project" value="UniProtKB-KW"/>
</dbReference>
<dbReference type="PANTHER" id="PTHR24006:SF722">
    <property type="entry name" value="UBIQUITIN CARBOXYL-TERMINAL HYDROLASE 48"/>
    <property type="match status" value="1"/>
</dbReference>
<reference evidence="11 12" key="1">
    <citation type="submission" date="2018-03" db="EMBL/GenBank/DDBJ databases">
        <authorList>
            <person name="Fogelqvist J."/>
        </authorList>
    </citation>
    <scope>NUCLEOTIDE SEQUENCE [LARGE SCALE GENOMIC DNA]</scope>
</reference>
<keyword evidence="11" id="KW-0496">Mitochondrion</keyword>
<gene>
    <name evidence="11" type="ORF">PLBR_LOCUS7823</name>
</gene>
<dbReference type="InterPro" id="IPR050164">
    <property type="entry name" value="Peptidase_C19"/>
</dbReference>
<keyword evidence="6" id="KW-0378">Hydrolase</keyword>
<comment type="similarity">
    <text evidence="2">Belongs to the peptidase C19 family.</text>
</comment>
<evidence type="ECO:0000256" key="1">
    <source>
        <dbReference type="ARBA" id="ARBA00000707"/>
    </source>
</evidence>
<comment type="catalytic activity">
    <reaction evidence="1">
        <text>Thiol-dependent hydrolysis of ester, thioester, amide, peptide and isopeptide bonds formed by the C-terminal Gly of ubiquitin (a 76-residue protein attached to proteins as an intracellular targeting signal).</text>
        <dbReference type="EC" id="3.4.19.12"/>
    </reaction>
</comment>
<protein>
    <recommendedName>
        <fullName evidence="3">ubiquitinyl hydrolase 1</fullName>
        <ecNumber evidence="3">3.4.19.12</ecNumber>
    </recommendedName>
</protein>
<dbReference type="InterPro" id="IPR038765">
    <property type="entry name" value="Papain-like_cys_pep_sf"/>
</dbReference>
<dbReference type="EC" id="3.4.19.12" evidence="3"/>
<evidence type="ECO:0000256" key="9">
    <source>
        <dbReference type="SAM" id="MobiDB-lite"/>
    </source>
</evidence>
<sequence length="588" mass="64339">MERRQGAAQAPTLIDAASMHVHRESSCSEGSTGMARPTWNRVQVAQRCSVVWHARHDEPGRHRGIGHRCLVRRSRGPDLGRPTHCSGRTRARDDMPFVDDLLGALGRRADEEASSGGVDEDGVALLVSVLPERVPASAARSLLVIAGGDHHVARAIVSQILAGDASNIAPVPGSNVRRAAMRHAVNSCYISALFCAAFLEHDAYDGAFLQAQAQVEKDHARKMTLVMINLLRTGVVVHEVLVDVYRDLLVRAGFATSSTRNAQQDAHELFVFLLDLLDAPLLAFHQTLHHAVDADTDDMTVKVERAIQLPVAGSAVPCPAPGGLSVKHLLDQYFFGNTIDGLRRRLHHSVTTVSALCTLTLAPYPTSPSPKRRPAPAHRDPSFMLPVLLLRYASGTSKDRTPVRLPEFIDATPYVLPSASSSASVDFQPATCRYVLVLRSVVCHLGCDTLQSGHYVAFASRRRPSRRWVRYDDMDAKASAREFASFAACVSACADELLHDAYLAFYELVDMADAAGAERTRILGDAQGQRDYALAIRMQERESAQSLDRQRDQDYLLAARLQAEELEQERAAAEAESAFSAAMDIDYI</sequence>
<evidence type="ECO:0000256" key="5">
    <source>
        <dbReference type="ARBA" id="ARBA00022786"/>
    </source>
</evidence>
<dbReference type="InterPro" id="IPR028889">
    <property type="entry name" value="USP"/>
</dbReference>
<dbReference type="GO" id="GO:0004843">
    <property type="term" value="F:cysteine-type deubiquitinase activity"/>
    <property type="evidence" value="ECO:0007669"/>
    <property type="project" value="UniProtKB-EC"/>
</dbReference>
<dbReference type="GO" id="GO:0005829">
    <property type="term" value="C:cytosol"/>
    <property type="evidence" value="ECO:0007669"/>
    <property type="project" value="TreeGrafter"/>
</dbReference>
<name>A0A3P3YK82_PLABS</name>
<evidence type="ECO:0000259" key="10">
    <source>
        <dbReference type="PROSITE" id="PS50235"/>
    </source>
</evidence>
<proteinExistence type="inferred from homology"/>
<accession>A0A3P3YK82</accession>
<evidence type="ECO:0000313" key="12">
    <source>
        <dbReference type="Proteomes" id="UP000290189"/>
    </source>
</evidence>
<dbReference type="InterPro" id="IPR001394">
    <property type="entry name" value="Peptidase_C19_UCH"/>
</dbReference>
<keyword evidence="4" id="KW-0645">Protease</keyword>
<keyword evidence="8" id="KW-0175">Coiled coil</keyword>
<dbReference type="EMBL" id="OVEO01000014">
    <property type="protein sequence ID" value="SPR00608.1"/>
    <property type="molecule type" value="Genomic_DNA"/>
</dbReference>
<dbReference type="Pfam" id="PF00443">
    <property type="entry name" value="UCH"/>
    <property type="match status" value="1"/>
</dbReference>
<evidence type="ECO:0000256" key="6">
    <source>
        <dbReference type="ARBA" id="ARBA00022801"/>
    </source>
</evidence>
<evidence type="ECO:0000256" key="2">
    <source>
        <dbReference type="ARBA" id="ARBA00009085"/>
    </source>
</evidence>
<dbReference type="Gene3D" id="3.90.70.10">
    <property type="entry name" value="Cysteine proteinases"/>
    <property type="match status" value="2"/>
</dbReference>
<geneLocation type="mitochondrion" evidence="11"/>
<dbReference type="GO" id="GO:0016579">
    <property type="term" value="P:protein deubiquitination"/>
    <property type="evidence" value="ECO:0007669"/>
    <property type="project" value="InterPro"/>
</dbReference>
<feature type="domain" description="USP" evidence="10">
    <location>
        <begin position="179"/>
        <end position="509"/>
    </location>
</feature>
<feature type="region of interest" description="Disordered" evidence="9">
    <location>
        <begin position="1"/>
        <end position="35"/>
    </location>
</feature>